<dbReference type="RefSeq" id="WP_089097248.1">
    <property type="nucleotide sequence ID" value="NZ_NDYL01000001.1"/>
</dbReference>
<dbReference type="AlphaFoldDB" id="A0A226QR28"/>
<evidence type="ECO:0000313" key="1">
    <source>
        <dbReference type="EMBL" id="OXB94795.1"/>
    </source>
</evidence>
<dbReference type="EMBL" id="NDYL01000001">
    <property type="protein sequence ID" value="OXB94795.1"/>
    <property type="molecule type" value="Genomic_DNA"/>
</dbReference>
<comment type="caution">
    <text evidence="1">The sequence shown here is derived from an EMBL/GenBank/DDBJ whole genome shotgun (WGS) entry which is preliminary data.</text>
</comment>
<accession>A0A226QR28</accession>
<organism evidence="1 2">
    <name type="scientific">Parageobacillus galactosidasius</name>
    <dbReference type="NCBI Taxonomy" id="883812"/>
    <lineage>
        <taxon>Bacteria</taxon>
        <taxon>Bacillati</taxon>
        <taxon>Bacillota</taxon>
        <taxon>Bacilli</taxon>
        <taxon>Bacillales</taxon>
        <taxon>Anoxybacillaceae</taxon>
        <taxon>Parageobacillus</taxon>
    </lineage>
</organism>
<evidence type="ECO:0000313" key="2">
    <source>
        <dbReference type="Proteomes" id="UP000198394"/>
    </source>
</evidence>
<keyword evidence="2" id="KW-1185">Reference proteome</keyword>
<name>A0A226QR28_9BACL</name>
<sequence length="108" mass="12848">MKVFVIKNEQHSLFEEQIRLLHERFGYYKEYLVPADGWTLAQMQEHIAFLSQNADTIVFASPIPYMIKQLSRYNYLRVFVFHNDKREKRVLPDGRVIQTVASTGWQLV</sequence>
<gene>
    <name evidence="1" type="ORF">B9L23_08005</name>
</gene>
<proteinExistence type="predicted"/>
<dbReference type="Proteomes" id="UP000198394">
    <property type="component" value="Unassembled WGS sequence"/>
</dbReference>
<reference evidence="1 2" key="1">
    <citation type="submission" date="2017-04" db="EMBL/GenBank/DDBJ databases">
        <title>The genome sequence of Parageobacillus galactosidasius DSM 18751.</title>
        <authorList>
            <person name="Ramaloko W.T."/>
            <person name="Koen N."/>
            <person name="Polliack S."/>
            <person name="Aliyu H."/>
            <person name="Lebre P."/>
            <person name="Mohr T."/>
            <person name="Oswald F."/>
            <person name="Zwick M."/>
            <person name="Neumann A."/>
            <person name="Syldatk C."/>
            <person name="Cowan D."/>
            <person name="De Maayer P."/>
        </authorList>
    </citation>
    <scope>NUCLEOTIDE SEQUENCE [LARGE SCALE GENOMIC DNA]</scope>
    <source>
        <strain evidence="1 2">DSM 18751</strain>
    </source>
</reference>
<protein>
    <submittedName>
        <fullName evidence="1">Uncharacterized protein</fullName>
    </submittedName>
</protein>